<organism evidence="2 3">
    <name type="scientific">Streptomyces beihaiensis</name>
    <dbReference type="NCBI Taxonomy" id="2984495"/>
    <lineage>
        <taxon>Bacteria</taxon>
        <taxon>Bacillati</taxon>
        <taxon>Actinomycetota</taxon>
        <taxon>Actinomycetes</taxon>
        <taxon>Kitasatosporales</taxon>
        <taxon>Streptomycetaceae</taxon>
        <taxon>Streptomyces</taxon>
    </lineage>
</organism>
<accession>A0ABT3TST3</accession>
<proteinExistence type="predicted"/>
<sequence>MRAHGGKGRIMSRVPGWLDRLGAGISKAGARLEERRAEAERAAEADLPLAPQPVP</sequence>
<reference evidence="2" key="1">
    <citation type="submission" date="2022-10" db="EMBL/GenBank/DDBJ databases">
        <title>Streptomyces beihaiensis sp. nov., a chitin degrading actinobacterium, isolated from shrimp pond soil.</title>
        <authorList>
            <person name="Xie J."/>
            <person name="Shen N."/>
        </authorList>
    </citation>
    <scope>NUCLEOTIDE SEQUENCE</scope>
    <source>
        <strain evidence="2">GXMU-J5</strain>
    </source>
</reference>
<gene>
    <name evidence="2" type="ORF">OFY01_10045</name>
</gene>
<protein>
    <submittedName>
        <fullName evidence="2">AI-2E family transporter</fullName>
    </submittedName>
</protein>
<evidence type="ECO:0000256" key="1">
    <source>
        <dbReference type="SAM" id="MobiDB-lite"/>
    </source>
</evidence>
<dbReference type="EMBL" id="JAPHNL010000084">
    <property type="protein sequence ID" value="MCX3060093.1"/>
    <property type="molecule type" value="Genomic_DNA"/>
</dbReference>
<feature type="region of interest" description="Disordered" evidence="1">
    <location>
        <begin position="36"/>
        <end position="55"/>
    </location>
</feature>
<dbReference type="Proteomes" id="UP001163064">
    <property type="component" value="Unassembled WGS sequence"/>
</dbReference>
<evidence type="ECO:0000313" key="3">
    <source>
        <dbReference type="Proteomes" id="UP001163064"/>
    </source>
</evidence>
<name>A0ABT3TST3_9ACTN</name>
<feature type="non-terminal residue" evidence="2">
    <location>
        <position position="55"/>
    </location>
</feature>
<evidence type="ECO:0000313" key="2">
    <source>
        <dbReference type="EMBL" id="MCX3060093.1"/>
    </source>
</evidence>
<keyword evidence="3" id="KW-1185">Reference proteome</keyword>
<comment type="caution">
    <text evidence="2">The sequence shown here is derived from an EMBL/GenBank/DDBJ whole genome shotgun (WGS) entry which is preliminary data.</text>
</comment>